<dbReference type="EMBL" id="GBHO01040030">
    <property type="protein sequence ID" value="JAG03574.1"/>
    <property type="molecule type" value="Transcribed_RNA"/>
</dbReference>
<evidence type="ECO:0000256" key="10">
    <source>
        <dbReference type="ARBA" id="ARBA00023004"/>
    </source>
</evidence>
<keyword evidence="8" id="KW-0492">Microsome</keyword>
<organism evidence="13">
    <name type="scientific">Lygus hesperus</name>
    <name type="common">Western plant bug</name>
    <dbReference type="NCBI Taxonomy" id="30085"/>
    <lineage>
        <taxon>Eukaryota</taxon>
        <taxon>Metazoa</taxon>
        <taxon>Ecdysozoa</taxon>
        <taxon>Arthropoda</taxon>
        <taxon>Hexapoda</taxon>
        <taxon>Insecta</taxon>
        <taxon>Pterygota</taxon>
        <taxon>Neoptera</taxon>
        <taxon>Paraneoptera</taxon>
        <taxon>Hemiptera</taxon>
        <taxon>Heteroptera</taxon>
        <taxon>Panheteroptera</taxon>
        <taxon>Cimicomorpha</taxon>
        <taxon>Miridae</taxon>
        <taxon>Mirini</taxon>
        <taxon>Lygus</taxon>
    </lineage>
</organism>
<dbReference type="GO" id="GO:0020037">
    <property type="term" value="F:heme binding"/>
    <property type="evidence" value="ECO:0007669"/>
    <property type="project" value="InterPro"/>
</dbReference>
<name>A0A0A9WAQ8_LYGHE</name>
<dbReference type="GO" id="GO:0005789">
    <property type="term" value="C:endoplasmic reticulum membrane"/>
    <property type="evidence" value="ECO:0007669"/>
    <property type="project" value="UniProtKB-SubCell"/>
</dbReference>
<dbReference type="InterPro" id="IPR001128">
    <property type="entry name" value="Cyt_P450"/>
</dbReference>
<dbReference type="PANTHER" id="PTHR24292">
    <property type="entry name" value="CYTOCHROME P450"/>
    <property type="match status" value="1"/>
</dbReference>
<keyword evidence="10" id="KW-0408">Iron</keyword>
<sequence length="178" mass="19748">MLVSIILALGLAVLLIWLFARPFYWAGKGIKYLTPKPVIGNFGQIVKGIVALSDSLYNTFPDEKLYGFHALLTPSIVIRDPDLMVDVCIKDFEHFTSNGLGSNQETDLTGGNLLFLHGQQWKEVRGKVSPFFTPMKIKAMLSSVDVTLPKAVKVLERPSELESPVINRSFSTKSSMMS</sequence>
<accession>A0A0A9WAQ8</accession>
<dbReference type="Gene3D" id="1.10.630.10">
    <property type="entry name" value="Cytochrome P450"/>
    <property type="match status" value="1"/>
</dbReference>
<dbReference type="SUPFAM" id="SSF48264">
    <property type="entry name" value="Cytochrome P450"/>
    <property type="match status" value="1"/>
</dbReference>
<gene>
    <name evidence="13" type="primary">CYP6B1_2</name>
    <name evidence="14" type="synonym">CYP6B1_5</name>
    <name evidence="13" type="ORF">CM83_63576</name>
    <name evidence="14" type="ORF">CM83_63580</name>
</gene>
<keyword evidence="11" id="KW-0503">Monooxygenase</keyword>
<evidence type="ECO:0000256" key="1">
    <source>
        <dbReference type="ARBA" id="ARBA00001971"/>
    </source>
</evidence>
<dbReference type="GO" id="GO:0016705">
    <property type="term" value="F:oxidoreductase activity, acting on paired donors, with incorporation or reduction of molecular oxygen"/>
    <property type="evidence" value="ECO:0007669"/>
    <property type="project" value="InterPro"/>
</dbReference>
<evidence type="ECO:0000256" key="2">
    <source>
        <dbReference type="ARBA" id="ARBA00004174"/>
    </source>
</evidence>
<dbReference type="EMBL" id="GBHO01040031">
    <property type="protein sequence ID" value="JAG03573.1"/>
    <property type="molecule type" value="Transcribed_RNA"/>
</dbReference>
<evidence type="ECO:0000313" key="13">
    <source>
        <dbReference type="EMBL" id="JAG03573.1"/>
    </source>
</evidence>
<reference evidence="13" key="2">
    <citation type="submission" date="2014-07" db="EMBL/GenBank/DDBJ databases">
        <authorList>
            <person name="Hull J."/>
        </authorList>
    </citation>
    <scope>NUCLEOTIDE SEQUENCE</scope>
</reference>
<evidence type="ECO:0000256" key="4">
    <source>
        <dbReference type="ARBA" id="ARBA00010617"/>
    </source>
</evidence>
<evidence type="ECO:0000256" key="11">
    <source>
        <dbReference type="ARBA" id="ARBA00023033"/>
    </source>
</evidence>
<dbReference type="InterPro" id="IPR050476">
    <property type="entry name" value="Insect_CytP450_Detox"/>
</dbReference>
<comment type="cofactor">
    <cofactor evidence="1">
        <name>heme</name>
        <dbReference type="ChEBI" id="CHEBI:30413"/>
    </cofactor>
</comment>
<dbReference type="PANTHER" id="PTHR24292:SF54">
    <property type="entry name" value="CYP9F3-RELATED"/>
    <property type="match status" value="1"/>
</dbReference>
<evidence type="ECO:0000313" key="14">
    <source>
        <dbReference type="EMBL" id="JAG03574.1"/>
    </source>
</evidence>
<keyword evidence="5" id="KW-0349">Heme</keyword>
<evidence type="ECO:0000256" key="8">
    <source>
        <dbReference type="ARBA" id="ARBA00022848"/>
    </source>
</evidence>
<keyword evidence="7" id="KW-0256">Endoplasmic reticulum</keyword>
<reference evidence="13" key="1">
    <citation type="journal article" date="2014" name="PLoS ONE">
        <title>Transcriptome-Based Identification of ABC Transporters in the Western Tarnished Plant Bug Lygus hesperus.</title>
        <authorList>
            <person name="Hull J.J."/>
            <person name="Chaney K."/>
            <person name="Geib S.M."/>
            <person name="Fabrick J.A."/>
            <person name="Brent C.S."/>
            <person name="Walsh D."/>
            <person name="Lavine L.C."/>
        </authorList>
    </citation>
    <scope>NUCLEOTIDE SEQUENCE</scope>
</reference>
<evidence type="ECO:0000256" key="5">
    <source>
        <dbReference type="ARBA" id="ARBA00022617"/>
    </source>
</evidence>
<comment type="similarity">
    <text evidence="4">Belongs to the cytochrome P450 family.</text>
</comment>
<dbReference type="InterPro" id="IPR036396">
    <property type="entry name" value="Cyt_P450_sf"/>
</dbReference>
<keyword evidence="12" id="KW-0472">Membrane</keyword>
<dbReference type="AlphaFoldDB" id="A0A0A9WAQ8"/>
<dbReference type="Pfam" id="PF00067">
    <property type="entry name" value="p450"/>
    <property type="match status" value="1"/>
</dbReference>
<keyword evidence="6" id="KW-0479">Metal-binding</keyword>
<dbReference type="GO" id="GO:0005506">
    <property type="term" value="F:iron ion binding"/>
    <property type="evidence" value="ECO:0007669"/>
    <property type="project" value="InterPro"/>
</dbReference>
<evidence type="ECO:0000256" key="6">
    <source>
        <dbReference type="ARBA" id="ARBA00022723"/>
    </source>
</evidence>
<protein>
    <submittedName>
        <fullName evidence="13">Cytochrome P450 6B1</fullName>
    </submittedName>
</protein>
<evidence type="ECO:0000256" key="3">
    <source>
        <dbReference type="ARBA" id="ARBA00004406"/>
    </source>
</evidence>
<evidence type="ECO:0000256" key="12">
    <source>
        <dbReference type="ARBA" id="ARBA00023136"/>
    </source>
</evidence>
<keyword evidence="9" id="KW-0560">Oxidoreductase</keyword>
<dbReference type="GO" id="GO:0004497">
    <property type="term" value="F:monooxygenase activity"/>
    <property type="evidence" value="ECO:0007669"/>
    <property type="project" value="UniProtKB-KW"/>
</dbReference>
<evidence type="ECO:0000256" key="9">
    <source>
        <dbReference type="ARBA" id="ARBA00023002"/>
    </source>
</evidence>
<comment type="subcellular location">
    <subcellularLocation>
        <location evidence="3">Endoplasmic reticulum membrane</location>
        <topology evidence="3">Peripheral membrane protein</topology>
    </subcellularLocation>
    <subcellularLocation>
        <location evidence="2">Microsome membrane</location>
        <topology evidence="2">Peripheral membrane protein</topology>
    </subcellularLocation>
</comment>
<evidence type="ECO:0000256" key="7">
    <source>
        <dbReference type="ARBA" id="ARBA00022824"/>
    </source>
</evidence>
<proteinExistence type="inferred from homology"/>